<accession>A0A927FXE2</accession>
<proteinExistence type="predicted"/>
<dbReference type="Pfam" id="PF05036">
    <property type="entry name" value="SPOR"/>
    <property type="match status" value="1"/>
</dbReference>
<organism evidence="2 3">
    <name type="scientific">Devosia oryzisoli</name>
    <dbReference type="NCBI Taxonomy" id="2774138"/>
    <lineage>
        <taxon>Bacteria</taxon>
        <taxon>Pseudomonadati</taxon>
        <taxon>Pseudomonadota</taxon>
        <taxon>Alphaproteobacteria</taxon>
        <taxon>Hyphomicrobiales</taxon>
        <taxon>Devosiaceae</taxon>
        <taxon>Devosia</taxon>
    </lineage>
</organism>
<comment type="caution">
    <text evidence="2">The sequence shown here is derived from an EMBL/GenBank/DDBJ whole genome shotgun (WGS) entry which is preliminary data.</text>
</comment>
<reference evidence="2" key="1">
    <citation type="submission" date="2020-09" db="EMBL/GenBank/DDBJ databases">
        <title>Genome seq and assembly of Devosia sp.</title>
        <authorList>
            <person name="Chhetri G."/>
        </authorList>
    </citation>
    <scope>NUCLEOTIDE SEQUENCE</scope>
    <source>
        <strain evidence="2">PTR5</strain>
    </source>
</reference>
<dbReference type="AlphaFoldDB" id="A0A927FXE2"/>
<name>A0A927FXE2_9HYPH</name>
<evidence type="ECO:0000313" key="3">
    <source>
        <dbReference type="Proteomes" id="UP000654108"/>
    </source>
</evidence>
<dbReference type="Proteomes" id="UP000654108">
    <property type="component" value="Unassembled WGS sequence"/>
</dbReference>
<gene>
    <name evidence="2" type="ORF">IC608_14435</name>
</gene>
<protein>
    <submittedName>
        <fullName evidence="2">SPOR domain-containing protein</fullName>
    </submittedName>
</protein>
<dbReference type="InterPro" id="IPR007730">
    <property type="entry name" value="SPOR-like_dom"/>
</dbReference>
<dbReference type="RefSeq" id="WP_191776872.1">
    <property type="nucleotide sequence ID" value="NZ_JACYFU010000003.1"/>
</dbReference>
<feature type="domain" description="SPOR" evidence="1">
    <location>
        <begin position="192"/>
        <end position="270"/>
    </location>
</feature>
<sequence length="271" mass="28566">MSDILEAFADFGVRQEITSVMLRTRPEDMYVFSQNELAQWDINRGDPLALAALSSGGKVGPTATTVQQDGQNASGEAVTVSVPGIALVTVVLTQNGVDGPAAREIERVLLENRLSTILEAGSEVELLFGRLADGQNGILRMLIRNPAGSAKPNVGVALTDAGKYVLMASIAASPVLSGPADGKGPRASGLDPDKHYVMLASQQSEAEAKQTAQSMVTRFGPIFRGADMLVQRVDLGTKGVYFRVIVPASSKNGADKICFEVQEAGGDCFVL</sequence>
<evidence type="ECO:0000313" key="2">
    <source>
        <dbReference type="EMBL" id="MBD8066668.1"/>
    </source>
</evidence>
<keyword evidence="3" id="KW-1185">Reference proteome</keyword>
<evidence type="ECO:0000259" key="1">
    <source>
        <dbReference type="Pfam" id="PF05036"/>
    </source>
</evidence>
<dbReference type="GO" id="GO:0042834">
    <property type="term" value="F:peptidoglycan binding"/>
    <property type="evidence" value="ECO:0007669"/>
    <property type="project" value="InterPro"/>
</dbReference>
<dbReference type="EMBL" id="JACYFU010000003">
    <property type="protein sequence ID" value="MBD8066668.1"/>
    <property type="molecule type" value="Genomic_DNA"/>
</dbReference>